<keyword evidence="3" id="KW-1185">Reference proteome</keyword>
<evidence type="ECO:0000256" key="1">
    <source>
        <dbReference type="SAM" id="MobiDB-lite"/>
    </source>
</evidence>
<dbReference type="Proteomes" id="UP001154015">
    <property type="component" value="Unassembled WGS sequence"/>
</dbReference>
<gene>
    <name evidence="2" type="ORF">SGL43_04658</name>
</gene>
<name>A0ABN8V778_STRGL</name>
<comment type="caution">
    <text evidence="2">The sequence shown here is derived from an EMBL/GenBank/DDBJ whole genome shotgun (WGS) entry which is preliminary data.</text>
</comment>
<sequence>MSSRADFLDNCTGNLCARLLRPAPFRRHHGQHRPHRPVTEGEPS</sequence>
<evidence type="ECO:0000313" key="3">
    <source>
        <dbReference type="Proteomes" id="UP001154015"/>
    </source>
</evidence>
<proteinExistence type="predicted"/>
<evidence type="ECO:0000313" key="2">
    <source>
        <dbReference type="EMBL" id="CAH9417611.1"/>
    </source>
</evidence>
<reference evidence="2" key="1">
    <citation type="submission" date="2022-03" db="EMBL/GenBank/DDBJ databases">
        <authorList>
            <person name="Leyn A S."/>
        </authorList>
    </citation>
    <scope>NUCLEOTIDE SEQUENCE</scope>
    <source>
        <strain evidence="2">Streptomyces globisporus 4-3</strain>
    </source>
</reference>
<organism evidence="2 3">
    <name type="scientific">Streptomyces globisporus</name>
    <dbReference type="NCBI Taxonomy" id="1908"/>
    <lineage>
        <taxon>Bacteria</taxon>
        <taxon>Bacillati</taxon>
        <taxon>Actinomycetota</taxon>
        <taxon>Actinomycetes</taxon>
        <taxon>Kitasatosporales</taxon>
        <taxon>Streptomycetaceae</taxon>
        <taxon>Streptomyces</taxon>
    </lineage>
</organism>
<accession>A0ABN8V778</accession>
<feature type="region of interest" description="Disordered" evidence="1">
    <location>
        <begin position="24"/>
        <end position="44"/>
    </location>
</feature>
<protein>
    <submittedName>
        <fullName evidence="2">Uncharacterized protein</fullName>
    </submittedName>
</protein>
<dbReference type="EMBL" id="CAKXYP010000013">
    <property type="protein sequence ID" value="CAH9417611.1"/>
    <property type="molecule type" value="Genomic_DNA"/>
</dbReference>
<feature type="compositionally biased region" description="Basic residues" evidence="1">
    <location>
        <begin position="24"/>
        <end position="36"/>
    </location>
</feature>